<dbReference type="Proteomes" id="UP000237441">
    <property type="component" value="Unassembled WGS sequence"/>
</dbReference>
<gene>
    <name evidence="1" type="ORF">BB8028_0006g01020</name>
</gene>
<proteinExistence type="predicted"/>
<name>A0A2S7YHW4_BEABA</name>
<sequence>MLERPSSLLLPSQMSNFDLEIPVTKRKNVYHHKMSNRQFLGRWQIIMIWSERPELEPPCNLHSSLMFSRGHENFICDVIADQDRYIFRWSLGHYSSDPYKTLSVYPLCLLQVDIDALALIRVLAEVHRPTLADDPEYSCQKWVNEALFKLNLRSWISHCDWRYARDCQSSVETASVVGCHVGGRVET</sequence>
<organism evidence="1 2">
    <name type="scientific">Beauveria bassiana</name>
    <name type="common">White muscardine disease fungus</name>
    <name type="synonym">Tritirachium shiotae</name>
    <dbReference type="NCBI Taxonomy" id="176275"/>
    <lineage>
        <taxon>Eukaryota</taxon>
        <taxon>Fungi</taxon>
        <taxon>Dikarya</taxon>
        <taxon>Ascomycota</taxon>
        <taxon>Pezizomycotina</taxon>
        <taxon>Sordariomycetes</taxon>
        <taxon>Hypocreomycetidae</taxon>
        <taxon>Hypocreales</taxon>
        <taxon>Cordycipitaceae</taxon>
        <taxon>Beauveria</taxon>
    </lineage>
</organism>
<dbReference type="OrthoDB" id="10634181at2759"/>
<dbReference type="EMBL" id="JRHA01000006">
    <property type="protein sequence ID" value="PQK15780.1"/>
    <property type="molecule type" value="Genomic_DNA"/>
</dbReference>
<evidence type="ECO:0000313" key="1">
    <source>
        <dbReference type="EMBL" id="PQK15780.1"/>
    </source>
</evidence>
<reference evidence="1 2" key="1">
    <citation type="submission" date="2016-07" db="EMBL/GenBank/DDBJ databases">
        <title>Comparative genomics of the entomopathogenic fungus Beauveria bassiana.</title>
        <authorList>
            <person name="Valero Jimenez C.A."/>
            <person name="Zwaan B.J."/>
            <person name="Van Kan J.A."/>
            <person name="Takken W."/>
            <person name="Debets A.J."/>
            <person name="Schoustra S.E."/>
            <person name="Koenraadt C.J."/>
        </authorList>
    </citation>
    <scope>NUCLEOTIDE SEQUENCE [LARGE SCALE GENOMIC DNA]</scope>
    <source>
        <strain evidence="1 2">ARSEF 8028</strain>
    </source>
</reference>
<comment type="caution">
    <text evidence="1">The sequence shown here is derived from an EMBL/GenBank/DDBJ whole genome shotgun (WGS) entry which is preliminary data.</text>
</comment>
<evidence type="ECO:0000313" key="2">
    <source>
        <dbReference type="Proteomes" id="UP000237441"/>
    </source>
</evidence>
<accession>A0A2S7YHW4</accession>
<protein>
    <submittedName>
        <fullName evidence="1">Uncharacterized protein</fullName>
    </submittedName>
</protein>
<dbReference type="AlphaFoldDB" id="A0A2S7YHW4"/>